<proteinExistence type="predicted"/>
<dbReference type="PANTHER" id="PTHR33204">
    <property type="entry name" value="TRANSCRIPTIONAL REGULATOR, MARR FAMILY"/>
    <property type="match status" value="1"/>
</dbReference>
<dbReference type="InterPro" id="IPR036390">
    <property type="entry name" value="WH_DNA-bd_sf"/>
</dbReference>
<dbReference type="EMBL" id="CP031357">
    <property type="protein sequence ID" value="AXK41309.1"/>
    <property type="molecule type" value="Genomic_DNA"/>
</dbReference>
<accession>A0A345YBK7</accession>
<reference evidence="6" key="1">
    <citation type="submission" date="2018-07" db="EMBL/GenBank/DDBJ databases">
        <title>Genome sequence of Erythrobacter strain YH-07, an antagonistic bacterium isolated from Yellow Sea.</title>
        <authorList>
            <person name="Tang T."/>
            <person name="Liu Q."/>
            <person name="Sun X."/>
        </authorList>
    </citation>
    <scope>NUCLEOTIDE SEQUENCE [LARGE SCALE GENOMIC DNA]</scope>
    <source>
        <strain evidence="6">YH-07</strain>
    </source>
</reference>
<dbReference type="PANTHER" id="PTHR33204:SF18">
    <property type="entry name" value="TRANSCRIPTIONAL REGULATORY PROTEIN"/>
    <property type="match status" value="1"/>
</dbReference>
<dbReference type="Gene3D" id="1.10.10.10">
    <property type="entry name" value="Winged helix-like DNA-binding domain superfamily/Winged helix DNA-binding domain"/>
    <property type="match status" value="1"/>
</dbReference>
<evidence type="ECO:0000256" key="2">
    <source>
        <dbReference type="ARBA" id="ARBA00023125"/>
    </source>
</evidence>
<keyword evidence="2" id="KW-0238">DNA-binding</keyword>
<evidence type="ECO:0000313" key="5">
    <source>
        <dbReference type="EMBL" id="AXK41309.1"/>
    </source>
</evidence>
<evidence type="ECO:0000313" key="6">
    <source>
        <dbReference type="Proteomes" id="UP000254508"/>
    </source>
</evidence>
<name>A0A345YBK7_9SPHN</name>
<dbReference type="Pfam" id="PF01638">
    <property type="entry name" value="HxlR"/>
    <property type="match status" value="1"/>
</dbReference>
<keyword evidence="3" id="KW-0804">Transcription</keyword>
<organism evidence="5 6">
    <name type="scientific">Erythrobacter aureus</name>
    <dbReference type="NCBI Taxonomy" id="2182384"/>
    <lineage>
        <taxon>Bacteria</taxon>
        <taxon>Pseudomonadati</taxon>
        <taxon>Pseudomonadota</taxon>
        <taxon>Alphaproteobacteria</taxon>
        <taxon>Sphingomonadales</taxon>
        <taxon>Erythrobacteraceae</taxon>
        <taxon>Erythrobacter/Porphyrobacter group</taxon>
        <taxon>Erythrobacter</taxon>
    </lineage>
</organism>
<dbReference type="InterPro" id="IPR002577">
    <property type="entry name" value="HTH_HxlR"/>
</dbReference>
<dbReference type="InterPro" id="IPR036388">
    <property type="entry name" value="WH-like_DNA-bd_sf"/>
</dbReference>
<keyword evidence="1" id="KW-0805">Transcription regulation</keyword>
<dbReference type="AlphaFoldDB" id="A0A345YBK7"/>
<evidence type="ECO:0000256" key="3">
    <source>
        <dbReference type="ARBA" id="ARBA00023163"/>
    </source>
</evidence>
<dbReference type="OrthoDB" id="9782219at2"/>
<dbReference type="PROSITE" id="PS51118">
    <property type="entry name" value="HTH_HXLR"/>
    <property type="match status" value="1"/>
</dbReference>
<gene>
    <name evidence="5" type="ORF">DVR09_02280</name>
</gene>
<dbReference type="GO" id="GO:0003677">
    <property type="term" value="F:DNA binding"/>
    <property type="evidence" value="ECO:0007669"/>
    <property type="project" value="UniProtKB-KW"/>
</dbReference>
<dbReference type="Proteomes" id="UP000254508">
    <property type="component" value="Chromosome"/>
</dbReference>
<evidence type="ECO:0000256" key="1">
    <source>
        <dbReference type="ARBA" id="ARBA00023015"/>
    </source>
</evidence>
<keyword evidence="6" id="KW-1185">Reference proteome</keyword>
<evidence type="ECO:0000259" key="4">
    <source>
        <dbReference type="PROSITE" id="PS51118"/>
    </source>
</evidence>
<feature type="domain" description="HTH hxlR-type" evidence="4">
    <location>
        <begin position="21"/>
        <end position="120"/>
    </location>
</feature>
<sequence>MTRENENIAVRNRAPVPRSECPLAIAAELIGERWMLLIIREAFYGVIRFEDMLADLDIPRAMLSDRLKKLCDAQILEKRPYREPGTRQRMAYFLTAKGQALAAPLISLSQWAEQEVMEKPAPVEFVRRVTGETIRAKLVDANGTVAQPRDITIRLPEQR</sequence>
<dbReference type="KEGG" id="err:DVR09_02280"/>
<dbReference type="SUPFAM" id="SSF46785">
    <property type="entry name" value="Winged helix' DNA-binding domain"/>
    <property type="match status" value="1"/>
</dbReference>
<protein>
    <submittedName>
        <fullName evidence="5">Transcriptional regulator</fullName>
    </submittedName>
</protein>